<keyword evidence="3" id="KW-1185">Reference proteome</keyword>
<proteinExistence type="predicted"/>
<evidence type="ECO:0008006" key="4">
    <source>
        <dbReference type="Google" id="ProtNLM"/>
    </source>
</evidence>
<dbReference type="EMBL" id="JBIAJP010000001">
    <property type="protein sequence ID" value="MFF0003448.1"/>
    <property type="molecule type" value="Genomic_DNA"/>
</dbReference>
<organism evidence="2 3">
    <name type="scientific">Streptomyces tibetensis</name>
    <dbReference type="NCBI Taxonomy" id="2382123"/>
    <lineage>
        <taxon>Bacteria</taxon>
        <taxon>Bacillati</taxon>
        <taxon>Actinomycetota</taxon>
        <taxon>Actinomycetes</taxon>
        <taxon>Kitasatosporales</taxon>
        <taxon>Streptomycetaceae</taxon>
        <taxon>Streptomyces</taxon>
    </lineage>
</organism>
<sequence length="58" mass="6394">MAADGFPATDGLLARLSLPQYDHINFLGRDAYTRPPAPGLRQLRDRHGADDIDDGEDE</sequence>
<protein>
    <recommendedName>
        <fullName evidence="4">Tn3 transposase DDE domain-containing protein</fullName>
    </recommendedName>
</protein>
<evidence type="ECO:0000256" key="1">
    <source>
        <dbReference type="SAM" id="MobiDB-lite"/>
    </source>
</evidence>
<evidence type="ECO:0000313" key="2">
    <source>
        <dbReference type="EMBL" id="MFF0003448.1"/>
    </source>
</evidence>
<name>A0ABW6MSS8_9ACTN</name>
<comment type="caution">
    <text evidence="2">The sequence shown here is derived from an EMBL/GenBank/DDBJ whole genome shotgun (WGS) entry which is preliminary data.</text>
</comment>
<dbReference type="RefSeq" id="WP_389826385.1">
    <property type="nucleotide sequence ID" value="NZ_JBIAJP010000001.1"/>
</dbReference>
<evidence type="ECO:0000313" key="3">
    <source>
        <dbReference type="Proteomes" id="UP001601422"/>
    </source>
</evidence>
<feature type="region of interest" description="Disordered" evidence="1">
    <location>
        <begin position="29"/>
        <end position="58"/>
    </location>
</feature>
<reference evidence="2 3" key="1">
    <citation type="submission" date="2024-10" db="EMBL/GenBank/DDBJ databases">
        <title>The Natural Products Discovery Center: Release of the First 8490 Sequenced Strains for Exploring Actinobacteria Biosynthetic Diversity.</title>
        <authorList>
            <person name="Kalkreuter E."/>
            <person name="Kautsar S.A."/>
            <person name="Yang D."/>
            <person name="Bader C.D."/>
            <person name="Teijaro C.N."/>
            <person name="Fluegel L."/>
            <person name="Davis C.M."/>
            <person name="Simpson J.R."/>
            <person name="Lauterbach L."/>
            <person name="Steele A.D."/>
            <person name="Gui C."/>
            <person name="Meng S."/>
            <person name="Li G."/>
            <person name="Viehrig K."/>
            <person name="Ye F."/>
            <person name="Su P."/>
            <person name="Kiefer A.F."/>
            <person name="Nichols A."/>
            <person name="Cepeda A.J."/>
            <person name="Yan W."/>
            <person name="Fan B."/>
            <person name="Jiang Y."/>
            <person name="Adhikari A."/>
            <person name="Zheng C.-J."/>
            <person name="Schuster L."/>
            <person name="Cowan T.M."/>
            <person name="Smanski M.J."/>
            <person name="Chevrette M.G."/>
            <person name="De Carvalho L.P.S."/>
            <person name="Shen B."/>
        </authorList>
    </citation>
    <scope>NUCLEOTIDE SEQUENCE [LARGE SCALE GENOMIC DNA]</scope>
    <source>
        <strain evidence="2 3">NPDC005497</strain>
    </source>
</reference>
<dbReference type="Proteomes" id="UP001601422">
    <property type="component" value="Unassembled WGS sequence"/>
</dbReference>
<gene>
    <name evidence="2" type="ORF">ACFYQT_08340</name>
</gene>
<accession>A0ABW6MSS8</accession>